<comment type="caution">
    <text evidence="8">The sequence shown here is derived from an EMBL/GenBank/DDBJ whole genome shotgun (WGS) entry which is preliminary data.</text>
</comment>
<name>A0A844YJC0_9SPHN</name>
<dbReference type="Proteomes" id="UP000445582">
    <property type="component" value="Unassembled WGS sequence"/>
</dbReference>
<keyword evidence="3 7" id="KW-0812">Transmembrane</keyword>
<feature type="region of interest" description="Disordered" evidence="6">
    <location>
        <begin position="352"/>
        <end position="387"/>
    </location>
</feature>
<dbReference type="EMBL" id="WTYN01000004">
    <property type="protein sequence ID" value="MXO63883.1"/>
    <property type="molecule type" value="Genomic_DNA"/>
</dbReference>
<dbReference type="RefSeq" id="WP_160676982.1">
    <property type="nucleotide sequence ID" value="NZ_WTYN01000004.1"/>
</dbReference>
<evidence type="ECO:0000256" key="7">
    <source>
        <dbReference type="SAM" id="Phobius"/>
    </source>
</evidence>
<keyword evidence="5 7" id="KW-0472">Membrane</keyword>
<evidence type="ECO:0000256" key="6">
    <source>
        <dbReference type="SAM" id="MobiDB-lite"/>
    </source>
</evidence>
<feature type="transmembrane region" description="Helical" evidence="7">
    <location>
        <begin position="246"/>
        <end position="266"/>
    </location>
</feature>
<sequence length="387" mass="39364">MNATCQGAAQEAGTGVGAALRAVDCTASEMTASAFGRLFASGGALGTVLTILLTLFIAFFAIALLLGRTNLSVRSLTPRMMTLGLVLTFATSWLAYQSVVWNLATGAPDELATIIAGTDGSATQVFASKLDVVFLAIQETTQGTQDFSAFSPPGMMWLGAMLLLLGTVGVLVTARIALAVLVAIGPVFVVMALFNGTRGLFTGWLKGLVMLAVVPIFVVLGGSIMLELAVPILAALTATPGAIDPQAAMAFFVIGAVHCALMAMMVKVGGTMVSGWTVFGLVPDAMDKPVRGTSASGASPAAAQAYARAAATPSQRSEPSRQIAIPATGTLTAANDSGASGSVNRTTVIQSGSAAAPATTASSVAPSRVQGIGNRFRPANIRTEKFS</sequence>
<dbReference type="Pfam" id="PF04610">
    <property type="entry name" value="TrbL"/>
    <property type="match status" value="1"/>
</dbReference>
<dbReference type="OrthoDB" id="7400974at2"/>
<dbReference type="GO" id="GO:0030255">
    <property type="term" value="P:protein secretion by the type IV secretion system"/>
    <property type="evidence" value="ECO:0007669"/>
    <property type="project" value="InterPro"/>
</dbReference>
<comment type="similarity">
    <text evidence="2">Belongs to the TrbL/VirB6 family.</text>
</comment>
<evidence type="ECO:0000256" key="5">
    <source>
        <dbReference type="ARBA" id="ARBA00023136"/>
    </source>
</evidence>
<evidence type="ECO:0000256" key="1">
    <source>
        <dbReference type="ARBA" id="ARBA00004141"/>
    </source>
</evidence>
<evidence type="ECO:0000256" key="4">
    <source>
        <dbReference type="ARBA" id="ARBA00022989"/>
    </source>
</evidence>
<dbReference type="InterPro" id="IPR007688">
    <property type="entry name" value="Conjugal_tfr_TrbL/VirB6"/>
</dbReference>
<gene>
    <name evidence="8" type="ORF">GRI48_12785</name>
</gene>
<dbReference type="GO" id="GO:0016020">
    <property type="term" value="C:membrane"/>
    <property type="evidence" value="ECO:0007669"/>
    <property type="project" value="UniProtKB-SubCell"/>
</dbReference>
<feature type="transmembrane region" description="Helical" evidence="7">
    <location>
        <begin position="38"/>
        <end position="66"/>
    </location>
</feature>
<organism evidence="8 9">
    <name type="scientific">Qipengyuania oceanensis</name>
    <dbReference type="NCBI Taxonomy" id="1463597"/>
    <lineage>
        <taxon>Bacteria</taxon>
        <taxon>Pseudomonadati</taxon>
        <taxon>Pseudomonadota</taxon>
        <taxon>Alphaproteobacteria</taxon>
        <taxon>Sphingomonadales</taxon>
        <taxon>Erythrobacteraceae</taxon>
        <taxon>Qipengyuania</taxon>
    </lineage>
</organism>
<evidence type="ECO:0000313" key="8">
    <source>
        <dbReference type="EMBL" id="MXO63883.1"/>
    </source>
</evidence>
<evidence type="ECO:0000256" key="3">
    <source>
        <dbReference type="ARBA" id="ARBA00022692"/>
    </source>
</evidence>
<reference evidence="8 9" key="1">
    <citation type="submission" date="2019-12" db="EMBL/GenBank/DDBJ databases">
        <title>Genomic-based taxomic classification of the family Erythrobacteraceae.</title>
        <authorList>
            <person name="Xu L."/>
        </authorList>
    </citation>
    <scope>NUCLEOTIDE SEQUENCE [LARGE SCALE GENOMIC DNA]</scope>
    <source>
        <strain evidence="8 9">MCCC 1A09965</strain>
    </source>
</reference>
<evidence type="ECO:0000313" key="9">
    <source>
        <dbReference type="Proteomes" id="UP000445582"/>
    </source>
</evidence>
<feature type="transmembrane region" description="Helical" evidence="7">
    <location>
        <begin position="160"/>
        <end position="193"/>
    </location>
</feature>
<comment type="subcellular location">
    <subcellularLocation>
        <location evidence="1">Membrane</location>
        <topology evidence="1">Multi-pass membrane protein</topology>
    </subcellularLocation>
</comment>
<dbReference type="AlphaFoldDB" id="A0A844YJC0"/>
<feature type="transmembrane region" description="Helical" evidence="7">
    <location>
        <begin position="78"/>
        <end position="96"/>
    </location>
</feature>
<protein>
    <submittedName>
        <fullName evidence="8">Type VI secretion protein</fullName>
    </submittedName>
</protein>
<proteinExistence type="inferred from homology"/>
<evidence type="ECO:0000256" key="2">
    <source>
        <dbReference type="ARBA" id="ARBA00007802"/>
    </source>
</evidence>
<keyword evidence="4 7" id="KW-1133">Transmembrane helix</keyword>
<feature type="compositionally biased region" description="Low complexity" evidence="6">
    <location>
        <begin position="353"/>
        <end position="367"/>
    </location>
</feature>
<accession>A0A844YJC0</accession>
<keyword evidence="9" id="KW-1185">Reference proteome</keyword>